<dbReference type="AlphaFoldDB" id="A0AAN8J068"/>
<reference evidence="2 3" key="1">
    <citation type="submission" date="2024-01" db="EMBL/GenBank/DDBJ databases">
        <title>The genome of the rayed Mediterranean limpet Patella caerulea (Linnaeus, 1758).</title>
        <authorList>
            <person name="Anh-Thu Weber A."/>
            <person name="Halstead-Nussloch G."/>
        </authorList>
    </citation>
    <scope>NUCLEOTIDE SEQUENCE [LARGE SCALE GENOMIC DNA]</scope>
    <source>
        <strain evidence="2">AATW-2023a</strain>
        <tissue evidence="2">Whole specimen</tissue>
    </source>
</reference>
<evidence type="ECO:0000313" key="2">
    <source>
        <dbReference type="EMBL" id="KAK6169129.1"/>
    </source>
</evidence>
<dbReference type="InterPro" id="IPR016729">
    <property type="entry name" value="FADD"/>
</dbReference>
<gene>
    <name evidence="2" type="ORF">SNE40_020240</name>
</gene>
<dbReference type="InterPro" id="IPR011992">
    <property type="entry name" value="EF-hand-dom_pair"/>
</dbReference>
<comment type="caution">
    <text evidence="2">The sequence shown here is derived from an EMBL/GenBank/DDBJ whole genome shotgun (WGS) entry which is preliminary data.</text>
</comment>
<proteinExistence type="predicted"/>
<dbReference type="EMBL" id="JAZGQO010000015">
    <property type="protein sequence ID" value="KAK6169129.1"/>
    <property type="molecule type" value="Genomic_DNA"/>
</dbReference>
<sequence length="324" mass="37195">MGAYTSSFVVEPNRENAVCRQTDPFKANWITSHAISTELTIAEVERLWLRFQQLGCNQHGILTAETLKDPKLNEDAFTRNILKTFKSRDGSMTFESFLRGLKWCESQDVGTKARAIFKMLNNGGPINKEMFSKIAKRLYQDDTQENVKRITDIFFKQMGADVKGVLEEEQFVNGVKKLPRDTLESILNFHILPEETRDGVYKNLPEFKGENNNSISRLSMPTPLQGHRPVTMSPFDKIPSDGVLREVAEKIHRRDWDMVANRLGFFTNDVENYRKIYPGNSKEQVLEMFKDWKARDGQQARSQVLERALRDAGMVDASLLLVPQ</sequence>
<dbReference type="Gene3D" id="1.10.238.10">
    <property type="entry name" value="EF-hand"/>
    <property type="match status" value="1"/>
</dbReference>
<keyword evidence="3" id="KW-1185">Reference proteome</keyword>
<dbReference type="SUPFAM" id="SSF47473">
    <property type="entry name" value="EF-hand"/>
    <property type="match status" value="1"/>
</dbReference>
<dbReference type="PANTHER" id="PTHR15077">
    <property type="entry name" value="FAS-ASSOCIATING DEATH DOMAIN-CONTAINING PROTEIN FADD"/>
    <property type="match status" value="1"/>
</dbReference>
<dbReference type="InterPro" id="IPR000488">
    <property type="entry name" value="Death_dom"/>
</dbReference>
<dbReference type="Proteomes" id="UP001347796">
    <property type="component" value="Unassembled WGS sequence"/>
</dbReference>
<dbReference type="InterPro" id="IPR011029">
    <property type="entry name" value="DEATH-like_dom_sf"/>
</dbReference>
<evidence type="ECO:0000259" key="1">
    <source>
        <dbReference type="PROSITE" id="PS50017"/>
    </source>
</evidence>
<protein>
    <recommendedName>
        <fullName evidence="1">Death domain-containing protein</fullName>
    </recommendedName>
</protein>
<organism evidence="2 3">
    <name type="scientific">Patella caerulea</name>
    <name type="common">Rayed Mediterranean limpet</name>
    <dbReference type="NCBI Taxonomy" id="87958"/>
    <lineage>
        <taxon>Eukaryota</taxon>
        <taxon>Metazoa</taxon>
        <taxon>Spiralia</taxon>
        <taxon>Lophotrochozoa</taxon>
        <taxon>Mollusca</taxon>
        <taxon>Gastropoda</taxon>
        <taxon>Patellogastropoda</taxon>
        <taxon>Patelloidea</taxon>
        <taxon>Patellidae</taxon>
        <taxon>Patella</taxon>
    </lineage>
</organism>
<feature type="domain" description="Death" evidence="1">
    <location>
        <begin position="255"/>
        <end position="324"/>
    </location>
</feature>
<dbReference type="Gene3D" id="1.10.533.10">
    <property type="entry name" value="Death Domain, Fas"/>
    <property type="match status" value="1"/>
</dbReference>
<dbReference type="GO" id="GO:0007165">
    <property type="term" value="P:signal transduction"/>
    <property type="evidence" value="ECO:0007669"/>
    <property type="project" value="InterPro"/>
</dbReference>
<dbReference type="Pfam" id="PF00531">
    <property type="entry name" value="Death"/>
    <property type="match status" value="1"/>
</dbReference>
<dbReference type="PROSITE" id="PS50017">
    <property type="entry name" value="DEATH_DOMAIN"/>
    <property type="match status" value="1"/>
</dbReference>
<accession>A0AAN8J068</accession>
<name>A0AAN8J068_PATCE</name>
<dbReference type="SUPFAM" id="SSF47986">
    <property type="entry name" value="DEATH domain"/>
    <property type="match status" value="1"/>
</dbReference>
<dbReference type="CDD" id="cd01670">
    <property type="entry name" value="Death"/>
    <property type="match status" value="1"/>
</dbReference>
<evidence type="ECO:0000313" key="3">
    <source>
        <dbReference type="Proteomes" id="UP001347796"/>
    </source>
</evidence>